<feature type="compositionally biased region" description="Low complexity" evidence="1">
    <location>
        <begin position="16"/>
        <end position="28"/>
    </location>
</feature>
<name>A0A9P8N302_9HYPO</name>
<dbReference type="EMBL" id="JAIZPD010000003">
    <property type="protein sequence ID" value="KAH0965677.1"/>
    <property type="molecule type" value="Genomic_DNA"/>
</dbReference>
<protein>
    <submittedName>
        <fullName evidence="3">Uncharacterized protein</fullName>
    </submittedName>
</protein>
<feature type="compositionally biased region" description="Basic residues" evidence="1">
    <location>
        <begin position="76"/>
        <end position="89"/>
    </location>
</feature>
<keyword evidence="2" id="KW-0812">Transmembrane</keyword>
<feature type="region of interest" description="Disordered" evidence="1">
    <location>
        <begin position="1"/>
        <end position="29"/>
    </location>
</feature>
<sequence>MGSRRAAAHNGPAVHLDPSSPSLYLSPSEHAPPIPTPLSLGASLGPTIPALLVSLSILAVLLTLLLLLNLGPPRVLRRRRPDHSHHRLSRHEMASQSRQREPSRGRDPRRPGFRVASDFSVLPTTAYTHPLVSNFADRVDGSEDDDDANRPLLGRWLDATDDYPGLELDEATWPRPDGQRARTEVLHWHGTNMLNTSWGWMA</sequence>
<proteinExistence type="predicted"/>
<dbReference type="AlphaFoldDB" id="A0A9P8N302"/>
<dbReference type="GeneID" id="68352822"/>
<dbReference type="OrthoDB" id="4928023at2759"/>
<feature type="region of interest" description="Disordered" evidence="1">
    <location>
        <begin position="76"/>
        <end position="115"/>
    </location>
</feature>
<accession>A0A9P8N302</accession>
<gene>
    <name evidence="3" type="ORF">HRG_03693</name>
</gene>
<evidence type="ECO:0000313" key="3">
    <source>
        <dbReference type="EMBL" id="KAH0965677.1"/>
    </source>
</evidence>
<reference evidence="3" key="1">
    <citation type="submission" date="2021-09" db="EMBL/GenBank/DDBJ databases">
        <title>A high-quality genome of the endoparasitic fungus Hirsutella rhossiliensis with a comparison of Hirsutella genomes reveals transposable elements contributing to genome size variation.</title>
        <authorList>
            <person name="Lin R."/>
            <person name="Jiao Y."/>
            <person name="Sun X."/>
            <person name="Ling J."/>
            <person name="Xie B."/>
            <person name="Cheng X."/>
        </authorList>
    </citation>
    <scope>NUCLEOTIDE SEQUENCE</scope>
    <source>
        <strain evidence="3">HR02</strain>
    </source>
</reference>
<dbReference type="RefSeq" id="XP_044723190.1">
    <property type="nucleotide sequence ID" value="XM_044862164.1"/>
</dbReference>
<comment type="caution">
    <text evidence="3">The sequence shown here is derived from an EMBL/GenBank/DDBJ whole genome shotgun (WGS) entry which is preliminary data.</text>
</comment>
<keyword evidence="4" id="KW-1185">Reference proteome</keyword>
<feature type="compositionally biased region" description="Basic and acidic residues" evidence="1">
    <location>
        <begin position="90"/>
        <end position="110"/>
    </location>
</feature>
<evidence type="ECO:0000256" key="1">
    <source>
        <dbReference type="SAM" id="MobiDB-lite"/>
    </source>
</evidence>
<feature type="transmembrane region" description="Helical" evidence="2">
    <location>
        <begin position="48"/>
        <end position="70"/>
    </location>
</feature>
<evidence type="ECO:0000313" key="4">
    <source>
        <dbReference type="Proteomes" id="UP000824596"/>
    </source>
</evidence>
<keyword evidence="2" id="KW-1133">Transmembrane helix</keyword>
<evidence type="ECO:0000256" key="2">
    <source>
        <dbReference type="SAM" id="Phobius"/>
    </source>
</evidence>
<dbReference type="Proteomes" id="UP000824596">
    <property type="component" value="Unassembled WGS sequence"/>
</dbReference>
<organism evidence="3 4">
    <name type="scientific">Hirsutella rhossiliensis</name>
    <dbReference type="NCBI Taxonomy" id="111463"/>
    <lineage>
        <taxon>Eukaryota</taxon>
        <taxon>Fungi</taxon>
        <taxon>Dikarya</taxon>
        <taxon>Ascomycota</taxon>
        <taxon>Pezizomycotina</taxon>
        <taxon>Sordariomycetes</taxon>
        <taxon>Hypocreomycetidae</taxon>
        <taxon>Hypocreales</taxon>
        <taxon>Ophiocordycipitaceae</taxon>
        <taxon>Hirsutella</taxon>
    </lineage>
</organism>
<keyword evidence="2" id="KW-0472">Membrane</keyword>